<proteinExistence type="predicted"/>
<feature type="transmembrane region" description="Helical" evidence="1">
    <location>
        <begin position="49"/>
        <end position="70"/>
    </location>
</feature>
<dbReference type="EMBL" id="JBHULC010000018">
    <property type="protein sequence ID" value="MFD2522323.1"/>
    <property type="molecule type" value="Genomic_DNA"/>
</dbReference>
<organism evidence="2 3">
    <name type="scientific">Emticicia soli</name>
    <dbReference type="NCBI Taxonomy" id="2027878"/>
    <lineage>
        <taxon>Bacteria</taxon>
        <taxon>Pseudomonadati</taxon>
        <taxon>Bacteroidota</taxon>
        <taxon>Cytophagia</taxon>
        <taxon>Cytophagales</taxon>
        <taxon>Leadbetterellaceae</taxon>
        <taxon>Emticicia</taxon>
    </lineage>
</organism>
<reference evidence="3" key="1">
    <citation type="journal article" date="2019" name="Int. J. Syst. Evol. Microbiol.">
        <title>The Global Catalogue of Microorganisms (GCM) 10K type strain sequencing project: providing services to taxonomists for standard genome sequencing and annotation.</title>
        <authorList>
            <consortium name="The Broad Institute Genomics Platform"/>
            <consortium name="The Broad Institute Genome Sequencing Center for Infectious Disease"/>
            <person name="Wu L."/>
            <person name="Ma J."/>
        </authorList>
    </citation>
    <scope>NUCLEOTIDE SEQUENCE [LARGE SCALE GENOMIC DNA]</scope>
    <source>
        <strain evidence="3">KCTC 52344</strain>
    </source>
</reference>
<dbReference type="PANTHER" id="PTHR36443">
    <property type="entry name" value="BSR5223 PROTEIN"/>
    <property type="match status" value="1"/>
</dbReference>
<comment type="caution">
    <text evidence="2">The sequence shown here is derived from an EMBL/GenBank/DDBJ whole genome shotgun (WGS) entry which is preliminary data.</text>
</comment>
<keyword evidence="1" id="KW-0812">Transmembrane</keyword>
<keyword evidence="1" id="KW-0472">Membrane</keyword>
<evidence type="ECO:0000313" key="3">
    <source>
        <dbReference type="Proteomes" id="UP001597510"/>
    </source>
</evidence>
<dbReference type="InterPro" id="IPR021320">
    <property type="entry name" value="DUF2905"/>
</dbReference>
<feature type="transmembrane region" description="Helical" evidence="1">
    <location>
        <begin position="7"/>
        <end position="27"/>
    </location>
</feature>
<dbReference type="Pfam" id="PF11146">
    <property type="entry name" value="DUF2905"/>
    <property type="match status" value="1"/>
</dbReference>
<evidence type="ECO:0000256" key="1">
    <source>
        <dbReference type="SAM" id="Phobius"/>
    </source>
</evidence>
<protein>
    <submittedName>
        <fullName evidence="2">DUF2905 domain-containing protein</fullName>
    </submittedName>
</protein>
<dbReference type="PANTHER" id="PTHR36443:SF1">
    <property type="entry name" value="BSR5223 PROTEIN"/>
    <property type="match status" value="1"/>
</dbReference>
<accession>A0ABW5J949</accession>
<sequence>MNQNTGKYLIFIGLAVILIGIIVYFFADKLNWLGRLPGDIRYEKGNTRIYFPVVTMIILSLLLNLAIYLVKKFL</sequence>
<keyword evidence="3" id="KW-1185">Reference proteome</keyword>
<keyword evidence="1" id="KW-1133">Transmembrane helix</keyword>
<name>A0ABW5J949_9BACT</name>
<gene>
    <name evidence="2" type="ORF">ACFSR2_15610</name>
</gene>
<evidence type="ECO:0000313" key="2">
    <source>
        <dbReference type="EMBL" id="MFD2522323.1"/>
    </source>
</evidence>
<dbReference type="Proteomes" id="UP001597510">
    <property type="component" value="Unassembled WGS sequence"/>
</dbReference>
<dbReference type="RefSeq" id="WP_340234504.1">
    <property type="nucleotide sequence ID" value="NZ_JBBEWC010000002.1"/>
</dbReference>